<dbReference type="PROSITE" id="PS00107">
    <property type="entry name" value="PROTEIN_KINASE_ATP"/>
    <property type="match status" value="1"/>
</dbReference>
<evidence type="ECO:0000313" key="15">
    <source>
        <dbReference type="EMBL" id="NWU04524.1"/>
    </source>
</evidence>
<evidence type="ECO:0000256" key="12">
    <source>
        <dbReference type="ARBA" id="ARBA00048679"/>
    </source>
</evidence>
<evidence type="ECO:0000256" key="11">
    <source>
        <dbReference type="ARBA" id="ARBA00047899"/>
    </source>
</evidence>
<dbReference type="Gene3D" id="1.10.510.10">
    <property type="entry name" value="Transferase(Phosphotransferase) domain 1"/>
    <property type="match status" value="1"/>
</dbReference>
<feature type="binding site" evidence="13">
    <location>
        <position position="43"/>
    </location>
    <ligand>
        <name>ATP</name>
        <dbReference type="ChEBI" id="CHEBI:30616"/>
    </ligand>
</feature>
<organism evidence="15 16">
    <name type="scientific">Urocynchramus pylzowi</name>
    <dbReference type="NCBI Taxonomy" id="571890"/>
    <lineage>
        <taxon>Eukaryota</taxon>
        <taxon>Metazoa</taxon>
        <taxon>Chordata</taxon>
        <taxon>Craniata</taxon>
        <taxon>Vertebrata</taxon>
        <taxon>Euteleostomi</taxon>
        <taxon>Archelosauria</taxon>
        <taxon>Archosauria</taxon>
        <taxon>Dinosauria</taxon>
        <taxon>Saurischia</taxon>
        <taxon>Theropoda</taxon>
        <taxon>Coelurosauria</taxon>
        <taxon>Aves</taxon>
        <taxon>Neognathae</taxon>
        <taxon>Neoaves</taxon>
        <taxon>Telluraves</taxon>
        <taxon>Australaves</taxon>
        <taxon>Passeriformes</taxon>
        <taxon>Passeroidea</taxon>
        <taxon>Fringillidae</taxon>
        <taxon>Urocynchramus</taxon>
    </lineage>
</organism>
<comment type="similarity">
    <text evidence="2">Belongs to the protein kinase superfamily. NEK Ser/Thr protein kinase family. NIMA subfamily.</text>
</comment>
<evidence type="ECO:0000256" key="2">
    <source>
        <dbReference type="ARBA" id="ARBA00010886"/>
    </source>
</evidence>
<evidence type="ECO:0000256" key="10">
    <source>
        <dbReference type="ARBA" id="ARBA00022842"/>
    </source>
</evidence>
<keyword evidence="10" id="KW-0460">Magnesium</keyword>
<dbReference type="PROSITE" id="PS50011">
    <property type="entry name" value="PROTEIN_KINASE_DOM"/>
    <property type="match status" value="1"/>
</dbReference>
<proteinExistence type="inferred from homology"/>
<name>A0A7K5TJQ7_9FRIN</name>
<dbReference type="PANTHER" id="PTHR44899">
    <property type="entry name" value="CAMK FAMILY PROTEIN KINASE"/>
    <property type="match status" value="1"/>
</dbReference>
<reference evidence="15 16" key="1">
    <citation type="submission" date="2019-09" db="EMBL/GenBank/DDBJ databases">
        <title>Bird 10,000 Genomes (B10K) Project - Family phase.</title>
        <authorList>
            <person name="Zhang G."/>
        </authorList>
    </citation>
    <scope>NUCLEOTIDE SEQUENCE [LARGE SCALE GENOMIC DNA]</scope>
    <source>
        <strain evidence="15">B10K-DU-012-38</strain>
        <tissue evidence="15">Muscle</tissue>
    </source>
</reference>
<comment type="caution">
    <text evidence="15">The sequence shown here is derived from an EMBL/GenBank/DDBJ whole genome shotgun (WGS) entry which is preliminary data.</text>
</comment>
<keyword evidence="9 13" id="KW-0067">ATP-binding</keyword>
<keyword evidence="8 15" id="KW-0418">Kinase</keyword>
<dbReference type="AlphaFoldDB" id="A0A7K5TJQ7"/>
<dbReference type="PANTHER" id="PTHR44899:SF1">
    <property type="entry name" value="SERINE_THREONINE-PROTEIN KINASE NEK5"/>
    <property type="match status" value="1"/>
</dbReference>
<dbReference type="EC" id="2.7.11.1" evidence="3"/>
<evidence type="ECO:0000313" key="16">
    <source>
        <dbReference type="Proteomes" id="UP000524542"/>
    </source>
</evidence>
<evidence type="ECO:0000256" key="13">
    <source>
        <dbReference type="PROSITE-ProRule" id="PRU10141"/>
    </source>
</evidence>
<dbReference type="EMBL" id="VZRH01008421">
    <property type="protein sequence ID" value="NWU04524.1"/>
    <property type="molecule type" value="Genomic_DNA"/>
</dbReference>
<dbReference type="InterPro" id="IPR011009">
    <property type="entry name" value="Kinase-like_dom_sf"/>
</dbReference>
<dbReference type="GO" id="GO:0046872">
    <property type="term" value="F:metal ion binding"/>
    <property type="evidence" value="ECO:0007669"/>
    <property type="project" value="UniProtKB-KW"/>
</dbReference>
<protein>
    <recommendedName>
        <fullName evidence="3">non-specific serine/threonine protein kinase</fullName>
        <ecNumber evidence="3">2.7.11.1</ecNumber>
    </recommendedName>
</protein>
<dbReference type="GO" id="GO:0005524">
    <property type="term" value="F:ATP binding"/>
    <property type="evidence" value="ECO:0007669"/>
    <property type="project" value="UniProtKB-UniRule"/>
</dbReference>
<dbReference type="InterPro" id="IPR000719">
    <property type="entry name" value="Prot_kinase_dom"/>
</dbReference>
<comment type="catalytic activity">
    <reaction evidence="12">
        <text>L-seryl-[protein] + ATP = O-phospho-L-seryl-[protein] + ADP + H(+)</text>
        <dbReference type="Rhea" id="RHEA:17989"/>
        <dbReference type="Rhea" id="RHEA-COMP:9863"/>
        <dbReference type="Rhea" id="RHEA-COMP:11604"/>
        <dbReference type="ChEBI" id="CHEBI:15378"/>
        <dbReference type="ChEBI" id="CHEBI:29999"/>
        <dbReference type="ChEBI" id="CHEBI:30616"/>
        <dbReference type="ChEBI" id="CHEBI:83421"/>
        <dbReference type="ChEBI" id="CHEBI:456216"/>
        <dbReference type="EC" id="2.7.11.1"/>
    </reaction>
</comment>
<keyword evidence="5" id="KW-0808">Transferase</keyword>
<dbReference type="FunFam" id="3.30.200.20:FF:000097">
    <property type="entry name" value="Probable serine/threonine-protein kinase nek1"/>
    <property type="match status" value="1"/>
</dbReference>
<dbReference type="Proteomes" id="UP000524542">
    <property type="component" value="Unassembled WGS sequence"/>
</dbReference>
<evidence type="ECO:0000256" key="9">
    <source>
        <dbReference type="ARBA" id="ARBA00022840"/>
    </source>
</evidence>
<dbReference type="SMART" id="SM00220">
    <property type="entry name" value="S_TKc"/>
    <property type="match status" value="1"/>
</dbReference>
<gene>
    <name evidence="15" type="primary">Nek5</name>
    <name evidence="15" type="ORF">UROPYL_R09364</name>
</gene>
<evidence type="ECO:0000259" key="14">
    <source>
        <dbReference type="PROSITE" id="PS50011"/>
    </source>
</evidence>
<comment type="catalytic activity">
    <reaction evidence="11">
        <text>L-threonyl-[protein] + ATP = O-phospho-L-threonyl-[protein] + ADP + H(+)</text>
        <dbReference type="Rhea" id="RHEA:46608"/>
        <dbReference type="Rhea" id="RHEA-COMP:11060"/>
        <dbReference type="Rhea" id="RHEA-COMP:11605"/>
        <dbReference type="ChEBI" id="CHEBI:15378"/>
        <dbReference type="ChEBI" id="CHEBI:30013"/>
        <dbReference type="ChEBI" id="CHEBI:30616"/>
        <dbReference type="ChEBI" id="CHEBI:61977"/>
        <dbReference type="ChEBI" id="CHEBI:456216"/>
        <dbReference type="EC" id="2.7.11.1"/>
    </reaction>
</comment>
<evidence type="ECO:0000256" key="5">
    <source>
        <dbReference type="ARBA" id="ARBA00022679"/>
    </source>
</evidence>
<keyword evidence="7 13" id="KW-0547">Nucleotide-binding</keyword>
<dbReference type="InterPro" id="IPR008271">
    <property type="entry name" value="Ser/Thr_kinase_AS"/>
</dbReference>
<feature type="non-terminal residue" evidence="15">
    <location>
        <position position="706"/>
    </location>
</feature>
<comment type="cofactor">
    <cofactor evidence="1">
        <name>Mg(2+)</name>
        <dbReference type="ChEBI" id="CHEBI:18420"/>
    </cofactor>
</comment>
<keyword evidence="6" id="KW-0479">Metal-binding</keyword>
<evidence type="ECO:0000256" key="3">
    <source>
        <dbReference type="ARBA" id="ARBA00012513"/>
    </source>
</evidence>
<dbReference type="PROSITE" id="PS00108">
    <property type="entry name" value="PROTEIN_KINASE_ST"/>
    <property type="match status" value="1"/>
</dbReference>
<keyword evidence="16" id="KW-1185">Reference proteome</keyword>
<evidence type="ECO:0000256" key="6">
    <source>
        <dbReference type="ARBA" id="ARBA00022723"/>
    </source>
</evidence>
<dbReference type="Gene3D" id="3.30.200.20">
    <property type="entry name" value="Phosphorylase Kinase, domain 1"/>
    <property type="match status" value="1"/>
</dbReference>
<feature type="domain" description="Protein kinase" evidence="14">
    <location>
        <begin position="4"/>
        <end position="274"/>
    </location>
</feature>
<evidence type="ECO:0000256" key="4">
    <source>
        <dbReference type="ARBA" id="ARBA00022527"/>
    </source>
</evidence>
<evidence type="ECO:0000256" key="7">
    <source>
        <dbReference type="ARBA" id="ARBA00022741"/>
    </source>
</evidence>
<dbReference type="InterPro" id="IPR051131">
    <property type="entry name" value="NEK_Ser/Thr_kinase_NIMA"/>
</dbReference>
<dbReference type="GO" id="GO:0004674">
    <property type="term" value="F:protein serine/threonine kinase activity"/>
    <property type="evidence" value="ECO:0007669"/>
    <property type="project" value="UniProtKB-KW"/>
</dbReference>
<dbReference type="SUPFAM" id="SSF56112">
    <property type="entry name" value="Protein kinase-like (PK-like)"/>
    <property type="match status" value="1"/>
</dbReference>
<keyword evidence="4" id="KW-0723">Serine/threonine-protein kinase</keyword>
<dbReference type="FunFam" id="1.10.510.10:FF:000172">
    <property type="entry name" value="serine/threonine-protein kinase Nek1 isoform X1"/>
    <property type="match status" value="1"/>
</dbReference>
<feature type="non-terminal residue" evidence="15">
    <location>
        <position position="1"/>
    </location>
</feature>
<dbReference type="Pfam" id="PF00069">
    <property type="entry name" value="Pkinase"/>
    <property type="match status" value="1"/>
</dbReference>
<evidence type="ECO:0000256" key="1">
    <source>
        <dbReference type="ARBA" id="ARBA00001946"/>
    </source>
</evidence>
<sequence length="706" mass="81871">MDKYELIKQIGEGSFGKIFLAKGKMDNEPCVIKEINLTKMAVKEKEASEKEVILLAKMKHANIVTFYASLQEENKLYIVMEYCDGGDLMKRINMQHGVLFDEDQILSWFVQISLGLKHIHDKKILHRDVKTQNIFLSNNGKVAKLGDFGIARQLNSTTEFAHTCVGTPYYLSPEICENRPYNNKTDIWSLGCVLYELCALKHPVTILTVLFLLFSLIKFQGNSLHELVLKICRGRFQPVSPNYSYDLRILISQLFKISPRDRPSINSILRKPFLQKLVLRYLPPEVAQEELSHTVVHRKRPSASHSRAKQIQACKLQKTRVQDPVSLESGIVMPFKKQELFQRNEWKPPSRAQQPIIQVLFNMAERPGSIRVHGHYGHCYEKLDNLQRKANAHYDLSHISQRVEDYYELRGRVASPPPPPDWTAEFLQRRFEAQQYKIKVEKQMGLRPSSADPCRDQIQQQKAKEEHLKNHQQNVSRKNEMKEQEYLKQLQKIREEYHSDIKEFRFRAGVLQENQTIQDRTYLVRQGKAEHQSENKDISGTGEESLQKSLSLCGIQIFSYKECNSNWVFFLSFQDMEENFKQVRLQDRQDQAILEKRHNTKGGVKFEINLDVCFPEEDSIQEAEVLDKLNETLTFVDGENLKEKLVEVHESHTDSALEKLSNYPKEFIHDMKKPRKHWQPGAPQTLLNFLAGADVTSACPTMAGNE</sequence>
<dbReference type="InterPro" id="IPR017441">
    <property type="entry name" value="Protein_kinase_ATP_BS"/>
</dbReference>
<evidence type="ECO:0000256" key="8">
    <source>
        <dbReference type="ARBA" id="ARBA00022777"/>
    </source>
</evidence>
<accession>A0A7K5TJQ7</accession>